<keyword evidence="1" id="KW-0175">Coiled coil</keyword>
<dbReference type="EMBL" id="RFFI01000095">
    <property type="protein sequence ID" value="RMI06752.1"/>
    <property type="molecule type" value="Genomic_DNA"/>
</dbReference>
<evidence type="ECO:0000256" key="1">
    <source>
        <dbReference type="SAM" id="Coils"/>
    </source>
</evidence>
<dbReference type="Proteomes" id="UP000269289">
    <property type="component" value="Unassembled WGS sequence"/>
</dbReference>
<protein>
    <submittedName>
        <fullName evidence="2">Uncharacterized protein</fullName>
    </submittedName>
</protein>
<comment type="caution">
    <text evidence="2">The sequence shown here is derived from an EMBL/GenBank/DDBJ whole genome shotgun (WGS) entry which is preliminary data.</text>
</comment>
<dbReference type="RefSeq" id="WP_199732154.1">
    <property type="nucleotide sequence ID" value="NZ_RFFI01000095.1"/>
</dbReference>
<sequence length="62" mass="6448">MCPDARGFTQAYGATAVDPAVRAEGYAQGYAAGYAAGAREAARAAEAEAARVQRERVEAEAR</sequence>
<accession>A0A3M2IY14</accession>
<evidence type="ECO:0000313" key="2">
    <source>
        <dbReference type="EMBL" id="RMI06752.1"/>
    </source>
</evidence>
<feature type="coiled-coil region" evidence="1">
    <location>
        <begin position="35"/>
        <end position="62"/>
    </location>
</feature>
<proteinExistence type="predicted"/>
<reference evidence="2 3" key="1">
    <citation type="submission" date="2018-10" db="EMBL/GenBank/DDBJ databases">
        <title>Isolation, diversity and antifungal activity of actinobacteria from wheat.</title>
        <authorList>
            <person name="Han C."/>
        </authorList>
    </citation>
    <scope>NUCLEOTIDE SEQUENCE [LARGE SCALE GENOMIC DNA]</scope>
    <source>
        <strain evidence="2 3">NEAU-YY56</strain>
    </source>
</reference>
<gene>
    <name evidence="2" type="ORF">EBM89_15225</name>
</gene>
<keyword evidence="3" id="KW-1185">Reference proteome</keyword>
<evidence type="ECO:0000313" key="3">
    <source>
        <dbReference type="Proteomes" id="UP000269289"/>
    </source>
</evidence>
<feature type="non-terminal residue" evidence="2">
    <location>
        <position position="62"/>
    </location>
</feature>
<name>A0A3M2IY14_9CELL</name>
<dbReference type="AlphaFoldDB" id="A0A3M2IY14"/>
<organism evidence="2 3">
    <name type="scientific">Cellulomonas triticagri</name>
    <dbReference type="NCBI Taxonomy" id="2483352"/>
    <lineage>
        <taxon>Bacteria</taxon>
        <taxon>Bacillati</taxon>
        <taxon>Actinomycetota</taxon>
        <taxon>Actinomycetes</taxon>
        <taxon>Micrococcales</taxon>
        <taxon>Cellulomonadaceae</taxon>
        <taxon>Cellulomonas</taxon>
    </lineage>
</organism>